<dbReference type="PANTHER" id="PTHR39638:SF2">
    <property type="entry name" value="YCF35"/>
    <property type="match status" value="1"/>
</dbReference>
<protein>
    <recommendedName>
        <fullName evidence="3">DUF1257 domain-containing protein</fullName>
    </recommendedName>
</protein>
<name>E3SNY7_9CAUD</name>
<dbReference type="InterPro" id="IPR009666">
    <property type="entry name" value="Uncharacterised_Ycf35"/>
</dbReference>
<evidence type="ECO:0000313" key="1">
    <source>
        <dbReference type="EMBL" id="ADO98884.1"/>
    </source>
</evidence>
<accession>E3SNY7</accession>
<evidence type="ECO:0000313" key="2">
    <source>
        <dbReference type="Proteomes" id="UP000006532"/>
    </source>
</evidence>
<dbReference type="EMBL" id="GU071103">
    <property type="protein sequence ID" value="ADO98884.1"/>
    <property type="molecule type" value="Genomic_DNA"/>
</dbReference>
<dbReference type="OrthoDB" id="36102at10239"/>
<gene>
    <name evidence="1" type="ORF">PSSM7_223</name>
</gene>
<reference evidence="1 2" key="1">
    <citation type="journal article" date="2010" name="Environ. Microbiol.">
        <title>Genomic analysis of oceanic cyanobacterial myoviruses compared with T4-like myoviruses from diverse hosts and environments.</title>
        <authorList>
            <person name="Sullivan M.B."/>
            <person name="Huang K.H."/>
            <person name="Ignacio-Espinoza J.C."/>
            <person name="Berlin A.M."/>
            <person name="Kelly L."/>
            <person name="Weigele P.R."/>
            <person name="DeFrancesco A.S."/>
            <person name="Kern S.E."/>
            <person name="Thompson L.R."/>
            <person name="Young S."/>
            <person name="Yandava C."/>
            <person name="Fu R."/>
            <person name="Krastins B."/>
            <person name="Chase M."/>
            <person name="Sarracino D."/>
            <person name="Osburne M.S."/>
            <person name="Henn M.R."/>
            <person name="Chisholm S.W."/>
        </authorList>
    </citation>
    <scope>NUCLEOTIDE SEQUENCE [LARGE SCALE GENOMIC DNA]</scope>
    <source>
        <strain evidence="1">NATL1A-15</strain>
    </source>
</reference>
<dbReference type="PANTHER" id="PTHR39638">
    <property type="entry name" value="YCF35"/>
    <property type="match status" value="1"/>
</dbReference>
<evidence type="ECO:0008006" key="3">
    <source>
        <dbReference type="Google" id="ProtNLM"/>
    </source>
</evidence>
<dbReference type="RefSeq" id="YP_004325050.1">
    <property type="nucleotide sequence ID" value="NC_015290.1"/>
</dbReference>
<dbReference type="Proteomes" id="UP000006532">
    <property type="component" value="Segment"/>
</dbReference>
<dbReference type="Pfam" id="PF06868">
    <property type="entry name" value="DUF1257"/>
    <property type="match status" value="1"/>
</dbReference>
<keyword evidence="2" id="KW-1185">Reference proteome</keyword>
<dbReference type="KEGG" id="vg:10329385"/>
<organism evidence="1 2">
    <name type="scientific">Prochlorococcus phage P-SSM7</name>
    <dbReference type="NCBI Taxonomy" id="445688"/>
    <lineage>
        <taxon>Viruses</taxon>
        <taxon>Duplodnaviria</taxon>
        <taxon>Heunggongvirae</taxon>
        <taxon>Uroviricota</taxon>
        <taxon>Caudoviricetes</taxon>
        <taxon>Pantevenvirales</taxon>
        <taxon>Kyanoviridae</taxon>
        <taxon>Palaemonvirus</taxon>
        <taxon>Palaemonvirus pssm7</taxon>
    </lineage>
</organism>
<sequence length="127" mass="14589">MSHFSKIKTKITNKPALIQALMLDGYPVDINRELVNPIGHDHEKVRCEVTIGDDMGFIWNKQTLSYELVTDIQTWNHSIPVKRFLEKLTQLYCIQLLTATAKSEGFEVESQIVNNNNAVELTVTRWT</sequence>
<dbReference type="GeneID" id="10329385"/>
<proteinExistence type="predicted"/>